<dbReference type="GO" id="GO:0005789">
    <property type="term" value="C:endoplasmic reticulum membrane"/>
    <property type="evidence" value="ECO:0007669"/>
    <property type="project" value="UniProtKB-SubCell"/>
</dbReference>
<evidence type="ECO:0000256" key="11">
    <source>
        <dbReference type="ARBA" id="ARBA00023136"/>
    </source>
</evidence>
<dbReference type="STRING" id="656061.D5G8Q0"/>
<dbReference type="Pfam" id="PF05007">
    <property type="entry name" value="Mannosyl_trans"/>
    <property type="match status" value="1"/>
</dbReference>
<dbReference type="GO" id="GO:0006506">
    <property type="term" value="P:GPI anchor biosynthetic process"/>
    <property type="evidence" value="ECO:0007669"/>
    <property type="project" value="UniProtKB-UniPathway"/>
</dbReference>
<name>D5G8Q0_TUBMM</name>
<dbReference type="EC" id="2.4.1.-" evidence="13"/>
<dbReference type="RefSeq" id="XP_002836702.1">
    <property type="nucleotide sequence ID" value="XM_002836656.1"/>
</dbReference>
<sequence length="422" mass="47281">MSLRTLLGASILLRITLLFYGLYQDSTSPLKYTDIDYYVFTDASRYLLTNSNNASISTPYSRETYRYTPLLAWLLLPTALNPQFLFFSFGKIIFSAADVLAGWLIHLILTNGGMDRRTAGLFAGIWLVNPMVATISTRGSSEGLLGVLVVGIVWAVLRRRVVLAGVLVGLATHFKIYPVIYAPAIVWWLESEGGGRGEKESKNGWLEKAMGFVNRERVTFGAWALGTFVGLNVWMYKLYADPFLQHTYLHHLSRVDHRHNFSPYNTLLHLTSSPMGHSSTPFASIPFFPQLLLSGLVIPLAFAKHDLPATMFAQTFAFVSFNKVCTSQYFMWYIVLLPFYLPGSVLLRRPWLGGVALVLWVVSQAAWLQQGYELEFLGKSTFVPGLWAASLVFFAVNVWLLGVIVGDIPQRGKSRGKVNKVE</sequence>
<evidence type="ECO:0000256" key="5">
    <source>
        <dbReference type="ARBA" id="ARBA00022502"/>
    </source>
</evidence>
<evidence type="ECO:0000313" key="15">
    <source>
        <dbReference type="Proteomes" id="UP000006911"/>
    </source>
</evidence>
<dbReference type="KEGG" id="tml:GSTUM_00003075001"/>
<dbReference type="EMBL" id="FN430049">
    <property type="protein sequence ID" value="CAZ80893.1"/>
    <property type="molecule type" value="Genomic_DNA"/>
</dbReference>
<keyword evidence="6 13" id="KW-0328">Glycosyltransferase</keyword>
<comment type="similarity">
    <text evidence="3 13">Belongs to the PIGM family.</text>
</comment>
<feature type="transmembrane region" description="Helical" evidence="13">
    <location>
        <begin position="354"/>
        <end position="372"/>
    </location>
</feature>
<evidence type="ECO:0000313" key="14">
    <source>
        <dbReference type="EMBL" id="CAZ80893.1"/>
    </source>
</evidence>
<feature type="transmembrane region" description="Helical" evidence="13">
    <location>
        <begin position="220"/>
        <end position="239"/>
    </location>
</feature>
<feature type="transmembrane region" description="Helical" evidence="13">
    <location>
        <begin position="329"/>
        <end position="347"/>
    </location>
</feature>
<comment type="subcellular location">
    <subcellularLocation>
        <location evidence="1 13">Endoplasmic reticulum membrane</location>
        <topology evidence="1 13">Multi-pass membrane protein</topology>
    </subcellularLocation>
</comment>
<feature type="transmembrane region" description="Helical" evidence="13">
    <location>
        <begin position="84"/>
        <end position="106"/>
    </location>
</feature>
<dbReference type="AlphaFoldDB" id="D5G8Q0"/>
<dbReference type="FunCoup" id="D5G8Q0">
    <property type="interactions" value="578"/>
</dbReference>
<reference evidence="14 15" key="1">
    <citation type="journal article" date="2010" name="Nature">
        <title>Perigord black truffle genome uncovers evolutionary origins and mechanisms of symbiosis.</title>
        <authorList>
            <person name="Martin F."/>
            <person name="Kohler A."/>
            <person name="Murat C."/>
            <person name="Balestrini R."/>
            <person name="Coutinho P.M."/>
            <person name="Jaillon O."/>
            <person name="Montanini B."/>
            <person name="Morin E."/>
            <person name="Noel B."/>
            <person name="Percudani R."/>
            <person name="Porcel B."/>
            <person name="Rubini A."/>
            <person name="Amicucci A."/>
            <person name="Amselem J."/>
            <person name="Anthouard V."/>
            <person name="Arcioni S."/>
            <person name="Artiguenave F."/>
            <person name="Aury J.M."/>
            <person name="Ballario P."/>
            <person name="Bolchi A."/>
            <person name="Brenna A."/>
            <person name="Brun A."/>
            <person name="Buee M."/>
            <person name="Cantarel B."/>
            <person name="Chevalier G."/>
            <person name="Couloux A."/>
            <person name="Da Silva C."/>
            <person name="Denoeud F."/>
            <person name="Duplessis S."/>
            <person name="Ghignone S."/>
            <person name="Hilselberger B."/>
            <person name="Iotti M."/>
            <person name="Marcais B."/>
            <person name="Mello A."/>
            <person name="Miranda M."/>
            <person name="Pacioni G."/>
            <person name="Quesneville H."/>
            <person name="Riccioni C."/>
            <person name="Ruotolo R."/>
            <person name="Splivallo R."/>
            <person name="Stocchi V."/>
            <person name="Tisserant E."/>
            <person name="Viscomi A.R."/>
            <person name="Zambonelli A."/>
            <person name="Zampieri E."/>
            <person name="Henrissat B."/>
            <person name="Lebrun M.H."/>
            <person name="Paolocci F."/>
            <person name="Bonfante P."/>
            <person name="Ottonello S."/>
            <person name="Wincker P."/>
        </authorList>
    </citation>
    <scope>NUCLEOTIDE SEQUENCE [LARGE SCALE GENOMIC DNA]</scope>
    <source>
        <strain evidence="14 15">Mel28</strain>
    </source>
</reference>
<dbReference type="Proteomes" id="UP000006911">
    <property type="component" value="Unassembled WGS sequence"/>
</dbReference>
<dbReference type="HOGENOM" id="CLU_024220_1_0_1"/>
<proteinExistence type="inferred from homology"/>
<dbReference type="InParanoid" id="D5G8Q0"/>
<evidence type="ECO:0000256" key="9">
    <source>
        <dbReference type="ARBA" id="ARBA00022824"/>
    </source>
</evidence>
<dbReference type="InterPro" id="IPR007704">
    <property type="entry name" value="PIG-M"/>
</dbReference>
<feature type="transmembrane region" description="Helical" evidence="13">
    <location>
        <begin position="282"/>
        <end position="302"/>
    </location>
</feature>
<dbReference type="PANTHER" id="PTHR12886:SF0">
    <property type="entry name" value="GPI MANNOSYLTRANSFERASE 1"/>
    <property type="match status" value="1"/>
</dbReference>
<evidence type="ECO:0000256" key="1">
    <source>
        <dbReference type="ARBA" id="ARBA00004477"/>
    </source>
</evidence>
<keyword evidence="11 13" id="KW-0472">Membrane</keyword>
<dbReference type="GO" id="GO:0051751">
    <property type="term" value="F:alpha-1,4-mannosyltransferase activity"/>
    <property type="evidence" value="ECO:0007669"/>
    <property type="project" value="InterPro"/>
</dbReference>
<organism evidence="14 15">
    <name type="scientific">Tuber melanosporum (strain Mel28)</name>
    <name type="common">Perigord black truffle</name>
    <dbReference type="NCBI Taxonomy" id="656061"/>
    <lineage>
        <taxon>Eukaryota</taxon>
        <taxon>Fungi</taxon>
        <taxon>Dikarya</taxon>
        <taxon>Ascomycota</taxon>
        <taxon>Pezizomycotina</taxon>
        <taxon>Pezizomycetes</taxon>
        <taxon>Pezizales</taxon>
        <taxon>Tuberaceae</taxon>
        <taxon>Tuber</taxon>
    </lineage>
</organism>
<protein>
    <recommendedName>
        <fullName evidence="4 13">GPI mannosyltransferase 1</fullName>
        <ecNumber evidence="13">2.4.1.-</ecNumber>
    </recommendedName>
    <alternativeName>
        <fullName evidence="13">GPI mannosyltransferase I</fullName>
    </alternativeName>
</protein>
<keyword evidence="8 13" id="KW-0812">Transmembrane</keyword>
<dbReference type="UniPathway" id="UPA00196"/>
<feature type="transmembrane region" description="Helical" evidence="13">
    <location>
        <begin position="118"/>
        <end position="135"/>
    </location>
</feature>
<evidence type="ECO:0000256" key="8">
    <source>
        <dbReference type="ARBA" id="ARBA00022692"/>
    </source>
</evidence>
<feature type="transmembrane region" description="Helical" evidence="13">
    <location>
        <begin position="141"/>
        <end position="157"/>
    </location>
</feature>
<dbReference type="GeneID" id="9186260"/>
<evidence type="ECO:0000256" key="4">
    <source>
        <dbReference type="ARBA" id="ARBA00013797"/>
    </source>
</evidence>
<evidence type="ECO:0000256" key="7">
    <source>
        <dbReference type="ARBA" id="ARBA00022679"/>
    </source>
</evidence>
<evidence type="ECO:0000256" key="3">
    <source>
        <dbReference type="ARBA" id="ARBA00011071"/>
    </source>
</evidence>
<keyword evidence="5 13" id="KW-0337">GPI-anchor biosynthesis</keyword>
<dbReference type="GO" id="GO:0004376">
    <property type="term" value="F:GPI mannosyltransferase activity"/>
    <property type="evidence" value="ECO:0007669"/>
    <property type="project" value="InterPro"/>
</dbReference>
<evidence type="ECO:0000256" key="6">
    <source>
        <dbReference type="ARBA" id="ARBA00022676"/>
    </source>
</evidence>
<keyword evidence="9 13" id="KW-0256">Endoplasmic reticulum</keyword>
<feature type="transmembrane region" description="Helical" evidence="13">
    <location>
        <begin position="384"/>
        <end position="405"/>
    </location>
</feature>
<evidence type="ECO:0000256" key="13">
    <source>
        <dbReference type="RuleBase" id="RU365064"/>
    </source>
</evidence>
<dbReference type="eggNOG" id="KOG3893">
    <property type="taxonomic scope" value="Eukaryota"/>
</dbReference>
<accession>D5G8Q0</accession>
<dbReference type="GO" id="GO:1990529">
    <property type="term" value="C:glycosylphosphatidylinositol-mannosyltransferase I complex"/>
    <property type="evidence" value="ECO:0007669"/>
    <property type="project" value="TreeGrafter"/>
</dbReference>
<evidence type="ECO:0000256" key="12">
    <source>
        <dbReference type="ARBA" id="ARBA00025399"/>
    </source>
</evidence>
<comment type="pathway">
    <text evidence="2 13">Glycolipid biosynthesis; glycosylphosphatidylinositol-anchor biosynthesis.</text>
</comment>
<keyword evidence="15" id="KW-1185">Reference proteome</keyword>
<evidence type="ECO:0000256" key="2">
    <source>
        <dbReference type="ARBA" id="ARBA00004687"/>
    </source>
</evidence>
<keyword evidence="10 13" id="KW-1133">Transmembrane helix</keyword>
<gene>
    <name evidence="14" type="ORF">GSTUM_00003075001</name>
</gene>
<keyword evidence="7 13" id="KW-0808">Transferase</keyword>
<comment type="function">
    <text evidence="12 13">Mannosyltransferase involved in glycosylphosphatidylinositol-anchor biosynthesis. Transfers the first alpha-1,4-mannose to GlcN-acyl-PI during GPI precursor assembly. Required for cell wall integrity.</text>
</comment>
<feature type="transmembrane region" description="Helical" evidence="13">
    <location>
        <begin position="5"/>
        <end position="23"/>
    </location>
</feature>
<evidence type="ECO:0000256" key="10">
    <source>
        <dbReference type="ARBA" id="ARBA00022989"/>
    </source>
</evidence>
<dbReference type="PANTHER" id="PTHR12886">
    <property type="entry name" value="PIG-M MANNOSYLTRANSFERASE"/>
    <property type="match status" value="1"/>
</dbReference>
<feature type="transmembrane region" description="Helical" evidence="13">
    <location>
        <begin position="164"/>
        <end position="189"/>
    </location>
</feature>
<dbReference type="OMA" id="MLWFIGQ"/>